<feature type="region of interest" description="Disordered" evidence="1">
    <location>
        <begin position="1"/>
        <end position="39"/>
    </location>
</feature>
<reference evidence="2 3" key="1">
    <citation type="submission" date="2016-10" db="EMBL/GenBank/DDBJ databases">
        <authorList>
            <person name="de Groot N.N."/>
        </authorList>
    </citation>
    <scope>NUCLEOTIDE SEQUENCE [LARGE SCALE GENOMIC DNA]</scope>
    <source>
        <strain evidence="2 3">DSM 22024</strain>
    </source>
</reference>
<organism evidence="2 3">
    <name type="scientific">Actinopolymorpha singaporensis</name>
    <dbReference type="NCBI Taxonomy" id="117157"/>
    <lineage>
        <taxon>Bacteria</taxon>
        <taxon>Bacillati</taxon>
        <taxon>Actinomycetota</taxon>
        <taxon>Actinomycetes</taxon>
        <taxon>Propionibacteriales</taxon>
        <taxon>Actinopolymorphaceae</taxon>
        <taxon>Actinopolymorpha</taxon>
    </lineage>
</organism>
<proteinExistence type="predicted"/>
<feature type="compositionally biased region" description="Polar residues" evidence="1">
    <location>
        <begin position="1"/>
        <end position="12"/>
    </location>
</feature>
<dbReference type="Proteomes" id="UP000198983">
    <property type="component" value="Chromosome I"/>
</dbReference>
<gene>
    <name evidence="2" type="ORF">SAMN04489717_1588</name>
</gene>
<dbReference type="OrthoDB" id="9553695at2"/>
<feature type="compositionally biased region" description="Pro residues" evidence="1">
    <location>
        <begin position="22"/>
        <end position="39"/>
    </location>
</feature>
<keyword evidence="3" id="KW-1185">Reference proteome</keyword>
<evidence type="ECO:0000313" key="2">
    <source>
        <dbReference type="EMBL" id="SDS08917.1"/>
    </source>
</evidence>
<evidence type="ECO:0000256" key="1">
    <source>
        <dbReference type="SAM" id="MobiDB-lite"/>
    </source>
</evidence>
<protein>
    <submittedName>
        <fullName evidence="2">Uncharacterized protein</fullName>
    </submittedName>
</protein>
<accession>A0A1H1PCR5</accession>
<dbReference type="RefSeq" id="WP_092651961.1">
    <property type="nucleotide sequence ID" value="NZ_LT629732.1"/>
</dbReference>
<sequence>MDSARNDASNDTGAMEAGFAPQPFPGWPFPHRPFPPDPQPTPAPPAFQAAHYTARLESIQILNTRSRHEDSDKASVTVAVNNNQPVTVTKDLGDLNNGTYQVGLQVPNVSITAPTDKFAFNYLVVNSGHADWEKTNATLHQIGGQLASAGAKAATTAAGTLIGASIGGLVMPVIGSILGAAAGWLVDQVTSLLTANCDGPVALEQVGLTGEQLWLNTLHGAFRHTTYHPGIDSNAGCGSNSIYLATWSISRS</sequence>
<name>A0A1H1PCR5_9ACTN</name>
<dbReference type="AlphaFoldDB" id="A0A1H1PCR5"/>
<evidence type="ECO:0000313" key="3">
    <source>
        <dbReference type="Proteomes" id="UP000198983"/>
    </source>
</evidence>
<dbReference type="EMBL" id="LT629732">
    <property type="protein sequence ID" value="SDS08917.1"/>
    <property type="molecule type" value="Genomic_DNA"/>
</dbReference>